<protein>
    <submittedName>
        <fullName evidence="2">Homeobox protein abdominal-B</fullName>
    </submittedName>
</protein>
<name>A0A1I8B9Z9_MELHA</name>
<evidence type="ECO:0000313" key="2">
    <source>
        <dbReference type="WBParaSite" id="MhA1_Contig1777.frz3.gene2"/>
    </source>
</evidence>
<sequence length="81" mass="8764">MSHADLNAYNMLQPAGYTFNRYRNPHQTASMTATFPAPAVTTAIPSGGLSLHLTVAQNSSANLHNLSSNNWTSGDPSYWQP</sequence>
<dbReference type="Proteomes" id="UP000095281">
    <property type="component" value="Unplaced"/>
</dbReference>
<accession>A0A1I8B9Z9</accession>
<dbReference type="WBParaSite" id="MhA1_Contig1777.frz3.gene2">
    <property type="protein sequence ID" value="MhA1_Contig1777.frz3.gene2"/>
    <property type="gene ID" value="MhA1_Contig1777.frz3.gene2"/>
</dbReference>
<keyword evidence="1" id="KW-1185">Reference proteome</keyword>
<reference evidence="2" key="1">
    <citation type="submission" date="2016-11" db="UniProtKB">
        <authorList>
            <consortium name="WormBaseParasite"/>
        </authorList>
    </citation>
    <scope>IDENTIFICATION</scope>
</reference>
<dbReference type="AlphaFoldDB" id="A0A1I8B9Z9"/>
<proteinExistence type="predicted"/>
<evidence type="ECO:0000313" key="1">
    <source>
        <dbReference type="Proteomes" id="UP000095281"/>
    </source>
</evidence>
<organism evidence="1 2">
    <name type="scientific">Meloidogyne hapla</name>
    <name type="common">Root-knot nematode worm</name>
    <dbReference type="NCBI Taxonomy" id="6305"/>
    <lineage>
        <taxon>Eukaryota</taxon>
        <taxon>Metazoa</taxon>
        <taxon>Ecdysozoa</taxon>
        <taxon>Nematoda</taxon>
        <taxon>Chromadorea</taxon>
        <taxon>Rhabditida</taxon>
        <taxon>Tylenchina</taxon>
        <taxon>Tylenchomorpha</taxon>
        <taxon>Tylenchoidea</taxon>
        <taxon>Meloidogynidae</taxon>
        <taxon>Meloidogyninae</taxon>
        <taxon>Meloidogyne</taxon>
    </lineage>
</organism>